<dbReference type="EMBL" id="VIWZ01000001">
    <property type="protein sequence ID" value="TWG18941.1"/>
    <property type="molecule type" value="Genomic_DNA"/>
</dbReference>
<dbReference type="GeneID" id="300129807"/>
<feature type="domain" description="ORC1/DEAH AAA+ ATPase" evidence="1">
    <location>
        <begin position="437"/>
        <end position="557"/>
    </location>
</feature>
<dbReference type="Gene3D" id="3.40.50.300">
    <property type="entry name" value="P-loop containing nucleotide triphosphate hydrolases"/>
    <property type="match status" value="1"/>
</dbReference>
<accession>A0A561W4Z4</accession>
<evidence type="ECO:0000259" key="1">
    <source>
        <dbReference type="Pfam" id="PF13401"/>
    </source>
</evidence>
<evidence type="ECO:0000313" key="2">
    <source>
        <dbReference type="EMBL" id="TWG18941.1"/>
    </source>
</evidence>
<dbReference type="OrthoDB" id="3881650at2"/>
<dbReference type="PANTHER" id="PTHR47691">
    <property type="entry name" value="REGULATOR-RELATED"/>
    <property type="match status" value="1"/>
</dbReference>
<dbReference type="Pfam" id="PF13401">
    <property type="entry name" value="AAA_22"/>
    <property type="match status" value="1"/>
</dbReference>
<dbReference type="RefSeq" id="WP_145783327.1">
    <property type="nucleotide sequence ID" value="NZ_VIWZ01000001.1"/>
</dbReference>
<reference evidence="2 3" key="1">
    <citation type="submission" date="2019-06" db="EMBL/GenBank/DDBJ databases">
        <title>Sequencing the genomes of 1000 actinobacteria strains.</title>
        <authorList>
            <person name="Klenk H.-P."/>
        </authorList>
    </citation>
    <scope>NUCLEOTIDE SEQUENCE [LARGE SCALE GENOMIC DNA]</scope>
    <source>
        <strain evidence="2 3">DSM 45885</strain>
    </source>
</reference>
<dbReference type="Proteomes" id="UP000317685">
    <property type="component" value="Unassembled WGS sequence"/>
</dbReference>
<proteinExistence type="predicted"/>
<dbReference type="PANTHER" id="PTHR47691:SF3">
    <property type="entry name" value="HTH-TYPE TRANSCRIPTIONAL REGULATOR RV0890C-RELATED"/>
    <property type="match status" value="1"/>
</dbReference>
<name>A0A561W4Z4_9ACTN</name>
<dbReference type="InterPro" id="IPR049945">
    <property type="entry name" value="AAA_22"/>
</dbReference>
<dbReference type="InterPro" id="IPR027417">
    <property type="entry name" value="P-loop_NTPase"/>
</dbReference>
<dbReference type="GO" id="GO:0016887">
    <property type="term" value="F:ATP hydrolysis activity"/>
    <property type="evidence" value="ECO:0007669"/>
    <property type="project" value="InterPro"/>
</dbReference>
<organism evidence="2 3">
    <name type="scientific">Micromonospora taraxaci</name>
    <dbReference type="NCBI Taxonomy" id="1316803"/>
    <lineage>
        <taxon>Bacteria</taxon>
        <taxon>Bacillati</taxon>
        <taxon>Actinomycetota</taxon>
        <taxon>Actinomycetes</taxon>
        <taxon>Micromonosporales</taxon>
        <taxon>Micromonosporaceae</taxon>
        <taxon>Micromonospora</taxon>
    </lineage>
</organism>
<dbReference type="SUPFAM" id="SSF52540">
    <property type="entry name" value="P-loop containing nucleoside triphosphate hydrolases"/>
    <property type="match status" value="1"/>
</dbReference>
<comment type="caution">
    <text evidence="2">The sequence shown here is derived from an EMBL/GenBank/DDBJ whole genome shotgun (WGS) entry which is preliminary data.</text>
</comment>
<keyword evidence="3" id="KW-1185">Reference proteome</keyword>
<dbReference type="SUPFAM" id="SSF48452">
    <property type="entry name" value="TPR-like"/>
    <property type="match status" value="1"/>
</dbReference>
<sequence>MVDTIQQASVRRLDLCAVDVTDPLHWRWILVDPDTGRQLAEHAVALDRRRWEVAAFIDLHTYLSWRAEPDRRVASAAEVVARLGGFIAREVLGPAVMAELGGHTPVRLRIRVAEATFLTAFPLELAHLDGVPLAQNERVQVSFRVAADRAPTTASSATGVRLLAVFSLPTGTTALRLRSERQQLTQLVRQLALPVELEIVQWGVTREVLADRMARDGGPDVLHLSGHGRHSRLLLEGPGGAPDEIDASSLVDLLRPGGGRLRLVFVSTCESAAAPPRWVDLDQPGPQVTDLAAAPASLGVRLARELDCTVLAMRYPVTDDVAGELAIAFYTGLIDSGLDVGTAAAQAVRKVAAAGVSAARPALSLAAPVLIGPDDVTVLGADLLTAPANAQPVAADPLTGFTPQSAGSTPAAPDRFVGREQLMTLAGAGLRPGGGTPVIVLTGMAAVGKTACAVELVHRHQADFGTVVFWSAPERDADQQDTLTAFIDAVERGVGDAVVFPPVAADDQQGWVAAVAELLDRCDQQQALLVLDNAESLLTASGRWRDRRWLDLLTMLAARSGPTRLLVTSRVPPAAPTGAGVRQLSVEPLSDSEASALVRQLPNLRRLLHIDDPAGRPESGGSTSPDDVAHRLDRALVTAVLATAQGHPKLLELADAAAAEPAELSRLLQVTGQPADGEHWLGETLTGWTRETTRRLDPAAMLMVQMLAAVEPAHRFPGTIRVVWVDVWKEVDPREPAPPSDAMLSVLAAAALTQPRTLVGTSIPAGADMTGATGVIRYELHPVVAATVRADTSEQVAGAVDLILADAWQQVAREQEDRGDRETTSVVVGAYLAAVPYLLRQSSFARAAGCLGAALLRDASSRTAWIALSYAAALDPATPGRDLVLAMALQPLDPVEAERLLRQELAAPDEEVTAVAAGALANQLHQQGRLAEALELAERYERLVQRGSPWRRAGARVTRLQVLHESGHAEQALTEVTKVLEELHMLSTEPTALGRPSEGAVAWLVRQTALSLAVSAALTLKRWQVALDHNQVLLDSVQRRGAAEAEVAFFWFNDAHALIQLGRFDEARKVLTYCQRVFDEHGDELSLSRAIGTAALLAAKQGNLTEAVDLEQTALRLAYRHPLAADLAAGHQLLGNHLGKLGTDPAGQLGHHLTGALLTRITGSALLPTFLHPIAADLHTYGQSWLPADLAALAARVGRVDGVRLLDVVHALLAADPAEQDRIVRGAEASQQCHSLAEEQFRALLADVRRAGEEQGFDLTGNLLRWESLMPLIATAATGDAQANRQLTTILQPMEPGTHAGGLAAAIRRVVGGERDDAALIAELHPADAAVIRRVLETIRWRQTVQGCPEGNRLALTEADYRAAVDAEDHVRAGLRAAELSGLLRVRKQFAEALPYADHAIVHRRRAGFGPWSQRFDLGRRLQLLDDLCRWEEVLAELAPLRDELRGEPDLPSRTDPVNPSTVRDQLLTLGMLAAVALRNWELALEFHDDLTANMQLRGASPVELALHKLDRVTLLSPLRRIAEISEVYDEVRAVISGNLDAATRAQFDVALNRAGRTLAPEAPWRRQALADAYQGMDSRDVSLPLIAQEHYYFATGDGPAETPTAKASHLLASAIICTLDGQDAAAELTVRYAAPHLYQPDGTRATPTLDSIVAVVEEVPGVRFGELVTQMIGTPPRAAAAVADAVHAAYRIPVAELFGLDQAIADHETAIVAVAAAYTGGLRDRTACEPILVELAAKPDGAPLAAALRRAAAGNLLSVKEQEAMHPVHAAIIGALRSRIGRQR</sequence>
<dbReference type="InterPro" id="IPR011990">
    <property type="entry name" value="TPR-like_helical_dom_sf"/>
</dbReference>
<dbReference type="Gene3D" id="1.25.40.10">
    <property type="entry name" value="Tetratricopeptide repeat domain"/>
    <property type="match status" value="1"/>
</dbReference>
<gene>
    <name evidence="2" type="ORF">FHU34_114315</name>
</gene>
<evidence type="ECO:0000313" key="3">
    <source>
        <dbReference type="Proteomes" id="UP000317685"/>
    </source>
</evidence>
<protein>
    <recommendedName>
        <fullName evidence="1">ORC1/DEAH AAA+ ATPase domain-containing protein</fullName>
    </recommendedName>
</protein>